<organism evidence="2 3">
    <name type="scientific">Orchesella cincta</name>
    <name type="common">Springtail</name>
    <name type="synonym">Podura cincta</name>
    <dbReference type="NCBI Taxonomy" id="48709"/>
    <lineage>
        <taxon>Eukaryota</taxon>
        <taxon>Metazoa</taxon>
        <taxon>Ecdysozoa</taxon>
        <taxon>Arthropoda</taxon>
        <taxon>Hexapoda</taxon>
        <taxon>Collembola</taxon>
        <taxon>Entomobryomorpha</taxon>
        <taxon>Entomobryoidea</taxon>
        <taxon>Orchesellidae</taxon>
        <taxon>Orchesellinae</taxon>
        <taxon>Orchesella</taxon>
    </lineage>
</organism>
<dbReference type="Proteomes" id="UP000094527">
    <property type="component" value="Unassembled WGS sequence"/>
</dbReference>
<sequence length="401" mass="44839">MAFNDNYLEDIDYSPIFPDNVLGDLEDFEKEKDSQVYNEELISCTDNALTQLNNTMFSAANNSGLGKNQDFMSTQGSEMSEPWLNDIDLLQITENDPDPPSMNITVNPVDIYQTSLPVPIKQENIAQPEFTPLVNAPVKTEPVSSPTATNRPSRQRRKSTQTSRNVQDSPMMFQEPDTVDLRDLQTGTHTSFSQVQDIKPFALAPMNGARTRNPSTSSTKSMAAAASSLAKSRKESQERRKRKYEEEDDTDPSVKNAKAAKLNREKKKQQMNTLQAENTNLKARIAQLEQENEDLKTNASLTDHLMKQEVASLRQQLAQEKAKNSTNSVQGVRMLNHIAKIVQVIHPTPQVYVANRLADLPAPSVQDIQDAKRLILQGDPSADQDDESTYLTVKNTSINLD</sequence>
<protein>
    <recommendedName>
        <fullName evidence="4">BZIP domain-containing protein</fullName>
    </recommendedName>
</protein>
<comment type="caution">
    <text evidence="2">The sequence shown here is derived from an EMBL/GenBank/DDBJ whole genome shotgun (WGS) entry which is preliminary data.</text>
</comment>
<proteinExistence type="predicted"/>
<dbReference type="EMBL" id="LJIJ01000034">
    <property type="protein sequence ID" value="ODN04883.1"/>
    <property type="molecule type" value="Genomic_DNA"/>
</dbReference>
<dbReference type="AlphaFoldDB" id="A0A1D2NHY8"/>
<feature type="compositionally biased region" description="Low complexity" evidence="1">
    <location>
        <begin position="215"/>
        <end position="230"/>
    </location>
</feature>
<reference evidence="2 3" key="1">
    <citation type="journal article" date="2016" name="Genome Biol. Evol.">
        <title>Gene Family Evolution Reflects Adaptation to Soil Environmental Stressors in the Genome of the Collembolan Orchesella cincta.</title>
        <authorList>
            <person name="Faddeeva-Vakhrusheva A."/>
            <person name="Derks M.F."/>
            <person name="Anvar S.Y."/>
            <person name="Agamennone V."/>
            <person name="Suring W."/>
            <person name="Smit S."/>
            <person name="van Straalen N.M."/>
            <person name="Roelofs D."/>
        </authorList>
    </citation>
    <scope>NUCLEOTIDE SEQUENCE [LARGE SCALE GENOMIC DNA]</scope>
    <source>
        <tissue evidence="2">Mixed pool</tissue>
    </source>
</reference>
<feature type="region of interest" description="Disordered" evidence="1">
    <location>
        <begin position="203"/>
        <end position="273"/>
    </location>
</feature>
<evidence type="ECO:0008006" key="4">
    <source>
        <dbReference type="Google" id="ProtNLM"/>
    </source>
</evidence>
<evidence type="ECO:0000313" key="3">
    <source>
        <dbReference type="Proteomes" id="UP000094527"/>
    </source>
</evidence>
<evidence type="ECO:0000256" key="1">
    <source>
        <dbReference type="SAM" id="MobiDB-lite"/>
    </source>
</evidence>
<name>A0A1D2NHY8_ORCCI</name>
<gene>
    <name evidence="2" type="ORF">Ocin01_01781</name>
</gene>
<accession>A0A1D2NHY8</accession>
<dbReference type="CDD" id="cd14686">
    <property type="entry name" value="bZIP"/>
    <property type="match status" value="1"/>
</dbReference>
<keyword evidence="3" id="KW-1185">Reference proteome</keyword>
<feature type="region of interest" description="Disordered" evidence="1">
    <location>
        <begin position="131"/>
        <end position="176"/>
    </location>
</feature>
<evidence type="ECO:0000313" key="2">
    <source>
        <dbReference type="EMBL" id="ODN04883.1"/>
    </source>
</evidence>